<dbReference type="Gene3D" id="2.20.100.10">
    <property type="entry name" value="Thrombospondin type-1 (TSP1) repeat"/>
    <property type="match status" value="1"/>
</dbReference>
<dbReference type="GO" id="GO:0008201">
    <property type="term" value="F:heparin binding"/>
    <property type="evidence" value="ECO:0007669"/>
    <property type="project" value="TreeGrafter"/>
</dbReference>
<dbReference type="Pfam" id="PF00007">
    <property type="entry name" value="Cys_knot"/>
    <property type="match status" value="1"/>
</dbReference>
<keyword evidence="3" id="KW-0964">Secreted</keyword>
<evidence type="ECO:0000313" key="10">
    <source>
        <dbReference type="Ensembl" id="ENSPKIP00000030955.1"/>
    </source>
</evidence>
<dbReference type="InterPro" id="IPR036383">
    <property type="entry name" value="TSP1_rpt_sf"/>
</dbReference>
<dbReference type="GeneTree" id="ENSGT00940000160207"/>
<dbReference type="InterPro" id="IPR043973">
    <property type="entry name" value="TSP1_CCN"/>
</dbReference>
<feature type="domain" description="IGFBP N-terminal" evidence="9">
    <location>
        <begin position="9"/>
        <end position="92"/>
    </location>
</feature>
<dbReference type="PROSITE" id="PS01225">
    <property type="entry name" value="CTCK_2"/>
    <property type="match status" value="1"/>
</dbReference>
<evidence type="ECO:0000256" key="2">
    <source>
        <dbReference type="ARBA" id="ARBA00008125"/>
    </source>
</evidence>
<feature type="domain" description="VWFC" evidence="8">
    <location>
        <begin position="97"/>
        <end position="161"/>
    </location>
</feature>
<dbReference type="PROSITE" id="PS51323">
    <property type="entry name" value="IGFBP_N_2"/>
    <property type="match status" value="1"/>
</dbReference>
<evidence type="ECO:0000256" key="1">
    <source>
        <dbReference type="ARBA" id="ARBA00004613"/>
    </source>
</evidence>
<evidence type="ECO:0000259" key="9">
    <source>
        <dbReference type="PROSITE" id="PS51323"/>
    </source>
</evidence>
<protein>
    <submittedName>
        <fullName evidence="10">Cellular communication network factor 5</fullName>
    </submittedName>
</protein>
<evidence type="ECO:0000256" key="4">
    <source>
        <dbReference type="ARBA" id="ARBA00022729"/>
    </source>
</evidence>
<dbReference type="InterPro" id="IPR050941">
    <property type="entry name" value="CCN"/>
</dbReference>
<comment type="similarity">
    <text evidence="2">Belongs to the CCN family.</text>
</comment>
<dbReference type="SMART" id="SM00041">
    <property type="entry name" value="CT"/>
    <property type="match status" value="1"/>
</dbReference>
<reference evidence="10" key="1">
    <citation type="submission" date="2025-08" db="UniProtKB">
        <authorList>
            <consortium name="Ensembl"/>
        </authorList>
    </citation>
    <scope>IDENTIFICATION</scope>
</reference>
<sequence>MVCEPMRGEVLTLSPLCQVCCQMCGGPCYCPRSPPHCPAGVPLILDGCRCCRVCARQQGQTCDDKFLCDAQRGLQCDYSASFPGGPGECVSQEELGCELNGETYQEGQVFQPSCGLQCRCAGGGVTCVPLCSDEVQLPSADCPHPQHIQLPGKCCKEWVCENTDNSVLQKTLPAYRLNGTRMDVSSQSRIPISNCIEQSTAWSPCSQTCGPGISTRVSNQNRACRLELRSRLCQLRPCQGAPLRVSKQPKRCEPSYRSAQLVRLEYLGCHSVRLYLPRYCGICSDGRCCTPNRTRTVWVMFRCPRGRLLSHPVMAIDSCSCHYHCPQLLNTAPRRPEPIRTIFQLFQL</sequence>
<evidence type="ECO:0000259" key="7">
    <source>
        <dbReference type="PROSITE" id="PS01225"/>
    </source>
</evidence>
<dbReference type="PANTHER" id="PTHR11348:SF22">
    <property type="entry name" value="CCN FAMILY MEMBER 5"/>
    <property type="match status" value="1"/>
</dbReference>
<feature type="domain" description="CTCK" evidence="7">
    <location>
        <begin position="252"/>
        <end position="326"/>
    </location>
</feature>
<dbReference type="InterPro" id="IPR006208">
    <property type="entry name" value="Glyco_hormone_CN"/>
</dbReference>
<keyword evidence="4" id="KW-0732">Signal</keyword>
<dbReference type="PROSITE" id="PS50092">
    <property type="entry name" value="TSP1"/>
    <property type="match status" value="1"/>
</dbReference>
<dbReference type="Proteomes" id="UP000261540">
    <property type="component" value="Unplaced"/>
</dbReference>
<evidence type="ECO:0000259" key="8">
    <source>
        <dbReference type="PROSITE" id="PS50184"/>
    </source>
</evidence>
<evidence type="ECO:0000256" key="3">
    <source>
        <dbReference type="ARBA" id="ARBA00022525"/>
    </source>
</evidence>
<reference evidence="10" key="2">
    <citation type="submission" date="2025-09" db="UniProtKB">
        <authorList>
            <consortium name="Ensembl"/>
        </authorList>
    </citation>
    <scope>IDENTIFICATION</scope>
</reference>
<dbReference type="PROSITE" id="PS50184">
    <property type="entry name" value="VWFC_2"/>
    <property type="match status" value="1"/>
</dbReference>
<dbReference type="InterPro" id="IPR000884">
    <property type="entry name" value="TSP1_rpt"/>
</dbReference>
<keyword evidence="11" id="KW-1185">Reference proteome</keyword>
<dbReference type="PROSITE" id="PS01208">
    <property type="entry name" value="VWFC_1"/>
    <property type="match status" value="1"/>
</dbReference>
<dbReference type="GO" id="GO:0005615">
    <property type="term" value="C:extracellular space"/>
    <property type="evidence" value="ECO:0007669"/>
    <property type="project" value="TreeGrafter"/>
</dbReference>
<dbReference type="SUPFAM" id="SSF57603">
    <property type="entry name" value="FnI-like domain"/>
    <property type="match status" value="1"/>
</dbReference>
<dbReference type="GO" id="GO:0007165">
    <property type="term" value="P:signal transduction"/>
    <property type="evidence" value="ECO:0007669"/>
    <property type="project" value="InterPro"/>
</dbReference>
<dbReference type="PROSITE" id="PS01185">
    <property type="entry name" value="CTCK_1"/>
    <property type="match status" value="1"/>
</dbReference>
<dbReference type="InterPro" id="IPR009030">
    <property type="entry name" value="Growth_fac_rcpt_cys_sf"/>
</dbReference>
<dbReference type="SMART" id="SM00214">
    <property type="entry name" value="VWC"/>
    <property type="match status" value="1"/>
</dbReference>
<dbReference type="SUPFAM" id="SSF82895">
    <property type="entry name" value="TSP-1 type 1 repeat"/>
    <property type="match status" value="1"/>
</dbReference>
<dbReference type="SMART" id="SM00121">
    <property type="entry name" value="IB"/>
    <property type="match status" value="1"/>
</dbReference>
<comment type="subcellular location">
    <subcellularLocation>
        <location evidence="1">Secreted</location>
    </subcellularLocation>
</comment>
<dbReference type="Ensembl" id="ENSPKIT00000011791.1">
    <property type="protein sequence ID" value="ENSPKIP00000030955.1"/>
    <property type="gene ID" value="ENSPKIG00000011628.1"/>
</dbReference>
<dbReference type="Pfam" id="PF00093">
    <property type="entry name" value="VWC"/>
    <property type="match status" value="1"/>
</dbReference>
<evidence type="ECO:0000256" key="6">
    <source>
        <dbReference type="PROSITE-ProRule" id="PRU00039"/>
    </source>
</evidence>
<accession>A0A3B3SKU5</accession>
<dbReference type="Pfam" id="PF00219">
    <property type="entry name" value="IGFBP"/>
    <property type="match status" value="1"/>
</dbReference>
<comment type="caution">
    <text evidence="6">Lacks conserved residue(s) required for the propagation of feature annotation.</text>
</comment>
<name>A0A3B3SKU5_9TELE</name>
<dbReference type="Pfam" id="PF19035">
    <property type="entry name" value="TSP1_CCN"/>
    <property type="match status" value="1"/>
</dbReference>
<dbReference type="InterPro" id="IPR001007">
    <property type="entry name" value="VWF_dom"/>
</dbReference>
<keyword evidence="5" id="KW-1015">Disulfide bond</keyword>
<evidence type="ECO:0000256" key="5">
    <source>
        <dbReference type="ARBA" id="ARBA00023157"/>
    </source>
</evidence>
<dbReference type="GO" id="GO:0005178">
    <property type="term" value="F:integrin binding"/>
    <property type="evidence" value="ECO:0007669"/>
    <property type="project" value="TreeGrafter"/>
</dbReference>
<dbReference type="AlphaFoldDB" id="A0A3B3SKU5"/>
<dbReference type="GO" id="GO:0031012">
    <property type="term" value="C:extracellular matrix"/>
    <property type="evidence" value="ECO:0007669"/>
    <property type="project" value="TreeGrafter"/>
</dbReference>
<dbReference type="GO" id="GO:0007155">
    <property type="term" value="P:cell adhesion"/>
    <property type="evidence" value="ECO:0007669"/>
    <property type="project" value="TreeGrafter"/>
</dbReference>
<dbReference type="PANTHER" id="PTHR11348">
    <property type="entry name" value="CONNECTIVE TISSUE GROWTH FACTOR-RELATED"/>
    <property type="match status" value="1"/>
</dbReference>
<dbReference type="InterPro" id="IPR006207">
    <property type="entry name" value="Cys_knot_C"/>
</dbReference>
<dbReference type="SUPFAM" id="SSF57184">
    <property type="entry name" value="Growth factor receptor domain"/>
    <property type="match status" value="1"/>
</dbReference>
<proteinExistence type="inferred from homology"/>
<dbReference type="GO" id="GO:0045597">
    <property type="term" value="P:positive regulation of cell differentiation"/>
    <property type="evidence" value="ECO:0007669"/>
    <property type="project" value="TreeGrafter"/>
</dbReference>
<evidence type="ECO:0000313" key="11">
    <source>
        <dbReference type="Proteomes" id="UP000261540"/>
    </source>
</evidence>
<dbReference type="InterPro" id="IPR000867">
    <property type="entry name" value="IGFBP-like"/>
</dbReference>
<organism evidence="10 11">
    <name type="scientific">Paramormyrops kingsleyae</name>
    <dbReference type="NCBI Taxonomy" id="1676925"/>
    <lineage>
        <taxon>Eukaryota</taxon>
        <taxon>Metazoa</taxon>
        <taxon>Chordata</taxon>
        <taxon>Craniata</taxon>
        <taxon>Vertebrata</taxon>
        <taxon>Euteleostomi</taxon>
        <taxon>Actinopterygii</taxon>
        <taxon>Neopterygii</taxon>
        <taxon>Teleostei</taxon>
        <taxon>Osteoglossocephala</taxon>
        <taxon>Osteoglossomorpha</taxon>
        <taxon>Osteoglossiformes</taxon>
        <taxon>Mormyridae</taxon>
        <taxon>Paramormyrops</taxon>
    </lineage>
</organism>